<dbReference type="GeneID" id="54987001"/>
<name>A0A2I6PHY8_9CAUD</name>
<proteinExistence type="predicted"/>
<evidence type="ECO:0000313" key="1">
    <source>
        <dbReference type="EMBL" id="AUM59662.1"/>
    </source>
</evidence>
<protein>
    <submittedName>
        <fullName evidence="1">DNA polymerase A</fullName>
    </submittedName>
</protein>
<evidence type="ECO:0000313" key="2">
    <source>
        <dbReference type="Proteomes" id="UP000240704"/>
    </source>
</evidence>
<dbReference type="KEGG" id="vg:54987001"/>
<sequence>MNLTQDTKKHLIFEMIRHASKRQAASTTKAARVLDKMWRDLFAKHIALVIPELPRDRWAPLIQQGVLHSMKGEISVITVRVGDKYRKTDSTKVGMSSRHYGNDSSKRAKLRGEWSQVRGAVANEWGGFLNFFEKKTRDYNFEYSWKTSHADLPGVPGLACIFHPDLPVEEKDRHLLPYSEAAYKLSIEAQRLVNAYFAVLDAGWTMFEDLTTILSTIRTDKQLEEQFPEAVKFLPTEFKEKVRNEKQVADPRLIERSREMLLSGIPN</sequence>
<dbReference type="EMBL" id="MG596799">
    <property type="protein sequence ID" value="AUM59662.1"/>
    <property type="molecule type" value="Genomic_DNA"/>
</dbReference>
<dbReference type="Proteomes" id="UP000240704">
    <property type="component" value="Segment"/>
</dbReference>
<accession>A0A2I6PHY8</accession>
<reference evidence="2" key="1">
    <citation type="submission" date="2017-11" db="EMBL/GenBank/DDBJ databases">
        <title>Genome sequence and characterization of the novel virulent phage PMBT3 infecting Pseudomonas sp.</title>
        <authorList>
            <person name="Koberg S."/>
            <person name="Brinks E."/>
            <person name="Heller K.J."/>
            <person name="Neve H."/>
            <person name="Franz C.M.A.P."/>
        </authorList>
    </citation>
    <scope>NUCLEOTIDE SEQUENCE [LARGE SCALE GENOMIC DNA]</scope>
</reference>
<keyword evidence="2" id="KW-1185">Reference proteome</keyword>
<dbReference type="RefSeq" id="YP_009796611.1">
    <property type="nucleotide sequence ID" value="NC_047902.1"/>
</dbReference>
<organism evidence="1 2">
    <name type="scientific">Pseudomonas phage PMBT3</name>
    <dbReference type="NCBI Taxonomy" id="2059856"/>
    <lineage>
        <taxon>Viruses</taxon>
        <taxon>Duplodnaviria</taxon>
        <taxon>Heunggongvirae</taxon>
        <taxon>Uroviricota</taxon>
        <taxon>Caudoviricetes</taxon>
        <taxon>Maxrubnervirus</taxon>
        <taxon>Maxrubnervirus PMBT3</taxon>
    </lineage>
</organism>